<dbReference type="EMBL" id="JACHZF010000007">
    <property type="protein sequence ID" value="MBB3330350.1"/>
    <property type="molecule type" value="Genomic_DNA"/>
</dbReference>
<dbReference type="PANTHER" id="PTHR42810">
    <property type="entry name" value="PURINE PERMEASE C1399.01C-RELATED"/>
    <property type="match status" value="1"/>
</dbReference>
<dbReference type="AlphaFoldDB" id="A0A7W5PA52"/>
<proteinExistence type="inferred from homology"/>
<reference evidence="9 10" key="1">
    <citation type="submission" date="2020-08" db="EMBL/GenBank/DDBJ databases">
        <title>Genomic Encyclopedia of Archaeal and Bacterial Type Strains, Phase II (KMG-II): from individual species to whole genera.</title>
        <authorList>
            <person name="Goeker M."/>
        </authorList>
    </citation>
    <scope>NUCLEOTIDE SEQUENCE [LARGE SCALE GENOMIC DNA]</scope>
    <source>
        <strain evidence="9 10">5AG</strain>
    </source>
</reference>
<dbReference type="GO" id="GO:0042907">
    <property type="term" value="F:xanthine transmembrane transporter activity"/>
    <property type="evidence" value="ECO:0007669"/>
    <property type="project" value="TreeGrafter"/>
</dbReference>
<dbReference type="NCBIfam" id="NF037981">
    <property type="entry name" value="NCS2_1"/>
    <property type="match status" value="1"/>
</dbReference>
<keyword evidence="5 7" id="KW-1133">Transmembrane helix</keyword>
<feature type="transmembrane region" description="Helical" evidence="7">
    <location>
        <begin position="594"/>
        <end position="616"/>
    </location>
</feature>
<evidence type="ECO:0000256" key="2">
    <source>
        <dbReference type="ARBA" id="ARBA00008821"/>
    </source>
</evidence>
<comment type="similarity">
    <text evidence="2">Belongs to the nucleobase:cation symporter-2 (NCS2) (TC 2.A.40) family.</text>
</comment>
<dbReference type="PANTHER" id="PTHR42810:SF2">
    <property type="entry name" value="PURINE PERMEASE C1399.01C-RELATED"/>
    <property type="match status" value="1"/>
</dbReference>
<dbReference type="Proteomes" id="UP000553442">
    <property type="component" value="Unassembled WGS sequence"/>
</dbReference>
<dbReference type="InterPro" id="IPR006043">
    <property type="entry name" value="NCS2"/>
</dbReference>
<dbReference type="SMART" id="SM00065">
    <property type="entry name" value="GAF"/>
    <property type="match status" value="1"/>
</dbReference>
<dbReference type="SUPFAM" id="SSF55781">
    <property type="entry name" value="GAF domain-like"/>
    <property type="match status" value="1"/>
</dbReference>
<feature type="transmembrane region" description="Helical" evidence="7">
    <location>
        <begin position="653"/>
        <end position="672"/>
    </location>
</feature>
<feature type="transmembrane region" description="Helical" evidence="7">
    <location>
        <begin position="514"/>
        <end position="536"/>
    </location>
</feature>
<protein>
    <submittedName>
        <fullName evidence="9">Xanthine/uracil permease/uncharacterized protein YigA (DUF484 family)</fullName>
    </submittedName>
</protein>
<keyword evidence="4 7" id="KW-0812">Transmembrane</keyword>
<sequence>MRSRGPAESSPEDEPCDDGGILRRLLGQPALRELTQRPPFAAAVISDPFGHALLGDPRQRTGWPEPVRVGGTRIGYVEGKRAAELADFLSACAELNEENRALAAESLAKYRELSMLYQVTDRLLGAPDDGEVMALVVEEAKRFLRCDSACVLLLNEETGSLERFRCCGMPFHSRATLEVGNDPLGTVLQSGVGEIVNDVQADPRPVLADGGLCSIICSPIKSRNRLIGVVVVGSESPRHFNAADLQLLNNLAAQGGIAIEVARLYVALRRDSATPADLIYGLEDRPPAVTMLVLGAQHVFIAFMYLAVPVLIGLEGGLAPREIASLVSMSLIAMGLTTLLQFRRLGPVGCGYLAPAITSVIYLPPLLLAVNLGGISLVFGMTLMIGLFGLVFSQVLGRLRRLFPPEVCGVVVLMTGLSIIGVALPLLLGLGETGTVDPDALTVGLVTLAAMVVCTISRVGRVRLYATLLGLLAGYVLSLWLGVVDRSLLDQLVAQPWVGLPAAPALELSFSPLLVVPFVIASLAANIKVLGLITSAQMTNDVHWKRPDMRSIRGGIVADSVGNLASGVLGGVGTSMSAGNIGLTAATGATSRHIGIVVGGMFIALAFVPKLTAAITLMPAPVMGAGLLYTACFLVISGLEMIVSRLLDSRRTFVVGLAVLAGLGLELVPGAAAQAPPWAAAFLASPLAFSTTLAVCLHLLMGIGVSRRAAACWKGRVPGEEIFRFMERQGAAWGARPDVVRRASPALVELCEEVWSRGGETELGVSLVYDELHLAMEVRWQPGPHEEPARLERLIGHLQRRHDGRARLHAGNDGWLVRFDFEN</sequence>
<gene>
    <name evidence="9" type="ORF">BDK63_001207</name>
</gene>
<dbReference type="InterPro" id="IPR003018">
    <property type="entry name" value="GAF"/>
</dbReference>
<dbReference type="RefSeq" id="WP_183330466.1">
    <property type="nucleotide sequence ID" value="NZ_JACHZF010000007.1"/>
</dbReference>
<accession>A0A7W5PA52</accession>
<evidence type="ECO:0000313" key="9">
    <source>
        <dbReference type="EMBL" id="MBB3330350.1"/>
    </source>
</evidence>
<feature type="transmembrane region" description="Helical" evidence="7">
    <location>
        <begin position="464"/>
        <end position="483"/>
    </location>
</feature>
<dbReference type="Pfam" id="PF00860">
    <property type="entry name" value="Xan_ur_permease"/>
    <property type="match status" value="1"/>
</dbReference>
<keyword evidence="6 7" id="KW-0472">Membrane</keyword>
<feature type="transmembrane region" description="Helical" evidence="7">
    <location>
        <begin position="349"/>
        <end position="368"/>
    </location>
</feature>
<name>A0A7W5PA52_9GAMM</name>
<dbReference type="GO" id="GO:0005886">
    <property type="term" value="C:plasma membrane"/>
    <property type="evidence" value="ECO:0007669"/>
    <property type="project" value="TreeGrafter"/>
</dbReference>
<keyword evidence="3" id="KW-0813">Transport</keyword>
<dbReference type="Pfam" id="PF13185">
    <property type="entry name" value="GAF_2"/>
    <property type="match status" value="1"/>
</dbReference>
<feature type="transmembrane region" description="Helical" evidence="7">
    <location>
        <begin position="288"/>
        <end position="311"/>
    </location>
</feature>
<evidence type="ECO:0000313" key="10">
    <source>
        <dbReference type="Proteomes" id="UP000553442"/>
    </source>
</evidence>
<dbReference type="Gene3D" id="3.30.450.40">
    <property type="match status" value="1"/>
</dbReference>
<evidence type="ECO:0000259" key="8">
    <source>
        <dbReference type="SMART" id="SM00065"/>
    </source>
</evidence>
<keyword evidence="10" id="KW-1185">Reference proteome</keyword>
<dbReference type="InterPro" id="IPR029016">
    <property type="entry name" value="GAF-like_dom_sf"/>
</dbReference>
<feature type="transmembrane region" description="Helical" evidence="7">
    <location>
        <begin position="440"/>
        <end position="457"/>
    </location>
</feature>
<feature type="transmembrane region" description="Helical" evidence="7">
    <location>
        <begin position="622"/>
        <end position="641"/>
    </location>
</feature>
<organism evidence="9 10">
    <name type="scientific">Halomonas campaniensis</name>
    <dbReference type="NCBI Taxonomy" id="213554"/>
    <lineage>
        <taxon>Bacteria</taxon>
        <taxon>Pseudomonadati</taxon>
        <taxon>Pseudomonadota</taxon>
        <taxon>Gammaproteobacteria</taxon>
        <taxon>Oceanospirillales</taxon>
        <taxon>Halomonadaceae</taxon>
        <taxon>Halomonas</taxon>
    </lineage>
</organism>
<evidence type="ECO:0000256" key="4">
    <source>
        <dbReference type="ARBA" id="ARBA00022692"/>
    </source>
</evidence>
<evidence type="ECO:0000256" key="5">
    <source>
        <dbReference type="ARBA" id="ARBA00022989"/>
    </source>
</evidence>
<comment type="caution">
    <text evidence="9">The sequence shown here is derived from an EMBL/GenBank/DDBJ whole genome shotgun (WGS) entry which is preliminary data.</text>
</comment>
<evidence type="ECO:0000256" key="3">
    <source>
        <dbReference type="ARBA" id="ARBA00022448"/>
    </source>
</evidence>
<feature type="domain" description="GAF" evidence="8">
    <location>
        <begin position="128"/>
        <end position="269"/>
    </location>
</feature>
<comment type="subcellular location">
    <subcellularLocation>
        <location evidence="1">Membrane</location>
        <topology evidence="1">Multi-pass membrane protein</topology>
    </subcellularLocation>
</comment>
<evidence type="ECO:0000256" key="6">
    <source>
        <dbReference type="ARBA" id="ARBA00023136"/>
    </source>
</evidence>
<feature type="transmembrane region" description="Helical" evidence="7">
    <location>
        <begin position="678"/>
        <end position="700"/>
    </location>
</feature>
<feature type="transmembrane region" description="Helical" evidence="7">
    <location>
        <begin position="323"/>
        <end position="342"/>
    </location>
</feature>
<evidence type="ECO:0000256" key="7">
    <source>
        <dbReference type="SAM" id="Phobius"/>
    </source>
</evidence>
<evidence type="ECO:0000256" key="1">
    <source>
        <dbReference type="ARBA" id="ARBA00004141"/>
    </source>
</evidence>
<feature type="transmembrane region" description="Helical" evidence="7">
    <location>
        <begin position="374"/>
        <end position="395"/>
    </location>
</feature>
<feature type="transmembrane region" description="Helical" evidence="7">
    <location>
        <begin position="407"/>
        <end position="428"/>
    </location>
</feature>